<keyword evidence="3" id="KW-1185">Reference proteome</keyword>
<accession>A0AAV7JKR6</accession>
<evidence type="ECO:0008006" key="4">
    <source>
        <dbReference type="Google" id="ProtNLM"/>
    </source>
</evidence>
<reference evidence="2 3" key="1">
    <citation type="journal article" date="2023" name="BMC Biol.">
        <title>The compact genome of the sponge Oopsacas minuta (Hexactinellida) is lacking key metazoan core genes.</title>
        <authorList>
            <person name="Santini S."/>
            <person name="Schenkelaars Q."/>
            <person name="Jourda C."/>
            <person name="Duchesne M."/>
            <person name="Belahbib H."/>
            <person name="Rocher C."/>
            <person name="Selva M."/>
            <person name="Riesgo A."/>
            <person name="Vervoort M."/>
            <person name="Leys S.P."/>
            <person name="Kodjabachian L."/>
            <person name="Le Bivic A."/>
            <person name="Borchiellini C."/>
            <person name="Claverie J.M."/>
            <person name="Renard E."/>
        </authorList>
    </citation>
    <scope>NUCLEOTIDE SEQUENCE [LARGE SCALE GENOMIC DNA]</scope>
    <source>
        <strain evidence="2">SPO-2</strain>
    </source>
</reference>
<organism evidence="2 3">
    <name type="scientific">Oopsacas minuta</name>
    <dbReference type="NCBI Taxonomy" id="111878"/>
    <lineage>
        <taxon>Eukaryota</taxon>
        <taxon>Metazoa</taxon>
        <taxon>Porifera</taxon>
        <taxon>Hexactinellida</taxon>
        <taxon>Hexasterophora</taxon>
        <taxon>Lyssacinosida</taxon>
        <taxon>Leucopsacidae</taxon>
        <taxon>Oopsacas</taxon>
    </lineage>
</organism>
<dbReference type="EMBL" id="JAKMXF010000321">
    <property type="protein sequence ID" value="KAI6649312.1"/>
    <property type="molecule type" value="Genomic_DNA"/>
</dbReference>
<keyword evidence="1" id="KW-0175">Coiled coil</keyword>
<evidence type="ECO:0000313" key="2">
    <source>
        <dbReference type="EMBL" id="KAI6649312.1"/>
    </source>
</evidence>
<evidence type="ECO:0000256" key="1">
    <source>
        <dbReference type="SAM" id="Coils"/>
    </source>
</evidence>
<feature type="coiled-coil region" evidence="1">
    <location>
        <begin position="82"/>
        <end position="145"/>
    </location>
</feature>
<sequence>MDTILPRGPQCDDTQYHQDMNYAHTVMTRKSNEKTISEDRPDYIHKRKPTPRIVQEEIKSDQIYVNVKSGSTEEQLGLSQEIYTLKINIHQLIKDKEELKDQIHLLKDQNSELSSKLTNQAISDLKSYEEEKRQWKLDREGLENTISLCKGYIRCQDEDKLHQGEKISMLEIALKAHHSSPEYAYNPRDAMYSSHSNTIQQYRGHTSDIPTYGKPGSSPAYHSAYSHSHHTTVPLVYDPNLTCDHCGSKFLYDEIQKLREHLNTMHPN</sequence>
<proteinExistence type="predicted"/>
<protein>
    <recommendedName>
        <fullName evidence="4">C2H2-type domain-containing protein</fullName>
    </recommendedName>
</protein>
<dbReference type="Proteomes" id="UP001165289">
    <property type="component" value="Unassembled WGS sequence"/>
</dbReference>
<gene>
    <name evidence="2" type="ORF">LOD99_11678</name>
</gene>
<evidence type="ECO:0000313" key="3">
    <source>
        <dbReference type="Proteomes" id="UP001165289"/>
    </source>
</evidence>
<name>A0AAV7JKR6_9METZ</name>
<comment type="caution">
    <text evidence="2">The sequence shown here is derived from an EMBL/GenBank/DDBJ whole genome shotgun (WGS) entry which is preliminary data.</text>
</comment>
<dbReference type="AlphaFoldDB" id="A0AAV7JKR6"/>